<gene>
    <name evidence="3" type="ORF">C8P68_10929</name>
</gene>
<evidence type="ECO:0008006" key="5">
    <source>
        <dbReference type="Google" id="ProtNLM"/>
    </source>
</evidence>
<dbReference type="RefSeq" id="WP_107830948.1">
    <property type="nucleotide sequence ID" value="NZ_CP160205.1"/>
</dbReference>
<evidence type="ECO:0000313" key="3">
    <source>
        <dbReference type="EMBL" id="PTQ93157.1"/>
    </source>
</evidence>
<protein>
    <recommendedName>
        <fullName evidence="5">Adhesin domain-containing protein</fullName>
    </recommendedName>
</protein>
<dbReference type="Proteomes" id="UP000244168">
    <property type="component" value="Unassembled WGS sequence"/>
</dbReference>
<feature type="chain" id="PRO_5015773617" description="Adhesin domain-containing protein" evidence="2">
    <location>
        <begin position="26"/>
        <end position="487"/>
    </location>
</feature>
<sequence>MKLRVYKAAGAIVLGLAAFSLRVAAQPAAAPAPAAPQVTAPAPAPVIAAIRVRPHVLAIPAVKLEGMSILTSLDSGMMQDTTYTRKMKELQGKMRELQNQMRDLSREQGRKAADDARSRGRDAAERARDLAERSKDRADRMDKNFDKTFSEKFKDFGQKFQFRFDKGDADLDKRVASGDVKLKTKTYSKSYNVGRDDKLQISNMYGKVTINTWGKNEFKVDVEIKAYADDDDKAQDLLNRVSITDGKDNNAVSFATKIKNDDGGNSFWGIFGSNGKTSVRKAVINYTVYMPAKSALDVTNKYGAVILPDLFGKLNIKNTYGSLVAKTLYNTDNHISVNYGSAGIDYLSGGDLAVSYGSLNLQGGGKLNTQISYGSGKIGKLSASSIINVRYGGLQVDALENAVKSLSVSSDYSPVKLGAVGNADFDVTVHYAGFSYDNDNVSISSKTPSDDAKGWSSTKNYKGKIGKGSAERTIIIKSNYGGVKLDQ</sequence>
<evidence type="ECO:0000256" key="1">
    <source>
        <dbReference type="SAM" id="MobiDB-lite"/>
    </source>
</evidence>
<accession>A0A2T5J5H6</accession>
<organism evidence="3 4">
    <name type="scientific">Mucilaginibacter yixingensis</name>
    <dbReference type="NCBI Taxonomy" id="1295612"/>
    <lineage>
        <taxon>Bacteria</taxon>
        <taxon>Pseudomonadati</taxon>
        <taxon>Bacteroidota</taxon>
        <taxon>Sphingobacteriia</taxon>
        <taxon>Sphingobacteriales</taxon>
        <taxon>Sphingobacteriaceae</taxon>
        <taxon>Mucilaginibacter</taxon>
    </lineage>
</organism>
<name>A0A2T5J5H6_9SPHI</name>
<feature type="signal peptide" evidence="2">
    <location>
        <begin position="1"/>
        <end position="25"/>
    </location>
</feature>
<comment type="caution">
    <text evidence="3">The sequence shown here is derived from an EMBL/GenBank/DDBJ whole genome shotgun (WGS) entry which is preliminary data.</text>
</comment>
<reference evidence="3 4" key="1">
    <citation type="submission" date="2018-04" db="EMBL/GenBank/DDBJ databases">
        <title>Genomic Encyclopedia of Archaeal and Bacterial Type Strains, Phase II (KMG-II): from individual species to whole genera.</title>
        <authorList>
            <person name="Goeker M."/>
        </authorList>
    </citation>
    <scope>NUCLEOTIDE SEQUENCE [LARGE SCALE GENOMIC DNA]</scope>
    <source>
        <strain evidence="3 4">DSM 26809</strain>
    </source>
</reference>
<dbReference type="AlphaFoldDB" id="A0A2T5J5H6"/>
<evidence type="ECO:0000256" key="2">
    <source>
        <dbReference type="SAM" id="SignalP"/>
    </source>
</evidence>
<dbReference type="EMBL" id="QAOQ01000009">
    <property type="protein sequence ID" value="PTQ93157.1"/>
    <property type="molecule type" value="Genomic_DNA"/>
</dbReference>
<keyword evidence="4" id="KW-1185">Reference proteome</keyword>
<keyword evidence="2" id="KW-0732">Signal</keyword>
<feature type="region of interest" description="Disordered" evidence="1">
    <location>
        <begin position="101"/>
        <end position="139"/>
    </location>
</feature>
<feature type="compositionally biased region" description="Basic and acidic residues" evidence="1">
    <location>
        <begin position="103"/>
        <end position="139"/>
    </location>
</feature>
<evidence type="ECO:0000313" key="4">
    <source>
        <dbReference type="Proteomes" id="UP000244168"/>
    </source>
</evidence>
<proteinExistence type="predicted"/>
<dbReference type="OrthoDB" id="1117657at2"/>